<reference evidence="2" key="1">
    <citation type="submission" date="2014-11" db="EMBL/GenBank/DDBJ databases">
        <authorList>
            <person name="Amaro Gonzalez C."/>
        </authorList>
    </citation>
    <scope>NUCLEOTIDE SEQUENCE</scope>
</reference>
<protein>
    <submittedName>
        <fullName evidence="2">Uncharacterized protein</fullName>
    </submittedName>
</protein>
<sequence>MLHQNFFAATKIHTGQESDSEFTNLRPE</sequence>
<reference evidence="2" key="2">
    <citation type="journal article" date="2015" name="Fish Shellfish Immunol.">
        <title>Early steps in the European eel (Anguilla anguilla)-Vibrio vulnificus interaction in the gills: Role of the RtxA13 toxin.</title>
        <authorList>
            <person name="Callol A."/>
            <person name="Pajuelo D."/>
            <person name="Ebbesson L."/>
            <person name="Teles M."/>
            <person name="MacKenzie S."/>
            <person name="Amaro C."/>
        </authorList>
    </citation>
    <scope>NUCLEOTIDE SEQUENCE</scope>
</reference>
<proteinExistence type="predicted"/>
<evidence type="ECO:0000313" key="2">
    <source>
        <dbReference type="EMBL" id="JAH03498.1"/>
    </source>
</evidence>
<feature type="compositionally biased region" description="Polar residues" evidence="1">
    <location>
        <begin position="13"/>
        <end position="28"/>
    </location>
</feature>
<feature type="region of interest" description="Disordered" evidence="1">
    <location>
        <begin position="1"/>
        <end position="28"/>
    </location>
</feature>
<organism evidence="2">
    <name type="scientific">Anguilla anguilla</name>
    <name type="common">European freshwater eel</name>
    <name type="synonym">Muraena anguilla</name>
    <dbReference type="NCBI Taxonomy" id="7936"/>
    <lineage>
        <taxon>Eukaryota</taxon>
        <taxon>Metazoa</taxon>
        <taxon>Chordata</taxon>
        <taxon>Craniata</taxon>
        <taxon>Vertebrata</taxon>
        <taxon>Euteleostomi</taxon>
        <taxon>Actinopterygii</taxon>
        <taxon>Neopterygii</taxon>
        <taxon>Teleostei</taxon>
        <taxon>Anguilliformes</taxon>
        <taxon>Anguillidae</taxon>
        <taxon>Anguilla</taxon>
    </lineage>
</organism>
<dbReference type="AlphaFoldDB" id="A0A0E9PI29"/>
<dbReference type="EMBL" id="GBXM01105079">
    <property type="protein sequence ID" value="JAH03498.1"/>
    <property type="molecule type" value="Transcribed_RNA"/>
</dbReference>
<evidence type="ECO:0000256" key="1">
    <source>
        <dbReference type="SAM" id="MobiDB-lite"/>
    </source>
</evidence>
<name>A0A0E9PI29_ANGAN</name>
<accession>A0A0E9PI29</accession>